<keyword evidence="1" id="KW-0472">Membrane</keyword>
<gene>
    <name evidence="2" type="ORF">QYM23_05050</name>
</gene>
<dbReference type="Proteomes" id="UP001175137">
    <property type="component" value="Unassembled WGS sequence"/>
</dbReference>
<comment type="caution">
    <text evidence="2">The sequence shown here is derived from an EMBL/GenBank/DDBJ whole genome shotgun (WGS) entry which is preliminary data.</text>
</comment>
<evidence type="ECO:0000313" key="3">
    <source>
        <dbReference type="Proteomes" id="UP001175137"/>
    </source>
</evidence>
<evidence type="ECO:0000256" key="1">
    <source>
        <dbReference type="SAM" id="Phobius"/>
    </source>
</evidence>
<protein>
    <recommendedName>
        <fullName evidence="4">Lipoprotein</fullName>
    </recommendedName>
</protein>
<evidence type="ECO:0000313" key="2">
    <source>
        <dbReference type="EMBL" id="MDN4872219.1"/>
    </source>
</evidence>
<dbReference type="GeneID" id="83634548"/>
<accession>A0AAW7NCV9</accession>
<keyword evidence="1" id="KW-1133">Transmembrane helix</keyword>
<evidence type="ECO:0008006" key="4">
    <source>
        <dbReference type="Google" id="ProtNLM"/>
    </source>
</evidence>
<dbReference type="RefSeq" id="WP_013141783.1">
    <property type="nucleotide sequence ID" value="NZ_AP022981.1"/>
</dbReference>
<keyword evidence="1" id="KW-0812">Transmembrane</keyword>
<dbReference type="EMBL" id="JAUIQW010000001">
    <property type="protein sequence ID" value="MDN4872219.1"/>
    <property type="molecule type" value="Genomic_DNA"/>
</dbReference>
<dbReference type="PROSITE" id="PS51257">
    <property type="entry name" value="PROKAR_LIPOPROTEIN"/>
    <property type="match status" value="1"/>
</dbReference>
<organism evidence="2 3">
    <name type="scientific">Bacillus cereus</name>
    <dbReference type="NCBI Taxonomy" id="1396"/>
    <lineage>
        <taxon>Bacteria</taxon>
        <taxon>Bacillati</taxon>
        <taxon>Bacillota</taxon>
        <taxon>Bacilli</taxon>
        <taxon>Bacillales</taxon>
        <taxon>Bacillaceae</taxon>
        <taxon>Bacillus</taxon>
        <taxon>Bacillus cereus group</taxon>
    </lineage>
</organism>
<name>A0AAW7NCV9_BACCE</name>
<sequence length="145" mass="16101">MVKILLGVEGVMIVKIFENTILFVLCLVILSGCFTREGTIVGGKVHGSSDSVSGSISGDYRKFTGSATQDRKVKKGENWIFSFDDKTKQGTIIAYVVDSNDNTILEFNSGEGEKNIKVPKDDTYKVKIKTEEHGGEFRISWKKEK</sequence>
<dbReference type="AlphaFoldDB" id="A0AAW7NCV9"/>
<proteinExistence type="predicted"/>
<feature type="transmembrane region" description="Helical" evidence="1">
    <location>
        <begin position="12"/>
        <end position="34"/>
    </location>
</feature>
<reference evidence="2" key="1">
    <citation type="submission" date="2023-07" db="EMBL/GenBank/DDBJ databases">
        <title>Complete genome sequence of Bacillus cereus SRCM126073 isolated from soil.</title>
        <authorList>
            <person name="Yang H.-G."/>
            <person name="Ryu M.-S."/>
            <person name="Ha G.-S."/>
            <person name="Yang H.-J."/>
            <person name="Jeong D.-Y."/>
        </authorList>
    </citation>
    <scope>NUCLEOTIDE SEQUENCE</scope>
    <source>
        <strain evidence="2">SRCM126073</strain>
    </source>
</reference>